<sequence length="134" mass="14338">MERKFIIASHGQLASGVQSSLELIIGNTGHLTTVNAYTEGNETIATALDAVLDTLQPAQDLIIFTDLLGGSITNQVLRHALRERVHIVAGFNLALLIEILMADPGTPAAEVITAALANAREQMVYVNKLIPSHD</sequence>
<accession>A0A2T7BIJ9</accession>
<dbReference type="OrthoDB" id="9799827at2"/>
<organism evidence="3 4">
    <name type="scientific">Chitinophaga parva</name>
    <dbReference type="NCBI Taxonomy" id="2169414"/>
    <lineage>
        <taxon>Bacteria</taxon>
        <taxon>Pseudomonadati</taxon>
        <taxon>Bacteroidota</taxon>
        <taxon>Chitinophagia</taxon>
        <taxon>Chitinophagales</taxon>
        <taxon>Chitinophagaceae</taxon>
        <taxon>Chitinophaga</taxon>
    </lineage>
</organism>
<dbReference type="GO" id="GO:0016020">
    <property type="term" value="C:membrane"/>
    <property type="evidence" value="ECO:0007669"/>
    <property type="project" value="InterPro"/>
</dbReference>
<dbReference type="PANTHER" id="PTHR33799:SF1">
    <property type="entry name" value="PTS SYSTEM MANNOSE-SPECIFIC EIIAB COMPONENT-RELATED"/>
    <property type="match status" value="1"/>
</dbReference>
<dbReference type="GO" id="GO:0016740">
    <property type="term" value="F:transferase activity"/>
    <property type="evidence" value="ECO:0007669"/>
    <property type="project" value="UniProtKB-KW"/>
</dbReference>
<name>A0A2T7BIJ9_9BACT</name>
<dbReference type="Pfam" id="PF03610">
    <property type="entry name" value="EIIA-man"/>
    <property type="match status" value="1"/>
</dbReference>
<keyword evidence="4" id="KW-1185">Reference proteome</keyword>
<dbReference type="RefSeq" id="WP_108687942.1">
    <property type="nucleotide sequence ID" value="NZ_QCYK01000002.1"/>
</dbReference>
<proteinExistence type="predicted"/>
<feature type="domain" description="PTS EIIA type-4" evidence="2">
    <location>
        <begin position="2"/>
        <end position="123"/>
    </location>
</feature>
<dbReference type="SUPFAM" id="SSF53062">
    <property type="entry name" value="PTS system fructose IIA component-like"/>
    <property type="match status" value="1"/>
</dbReference>
<keyword evidence="1" id="KW-0808">Transferase</keyword>
<dbReference type="AlphaFoldDB" id="A0A2T7BIJ9"/>
<dbReference type="InterPro" id="IPR004701">
    <property type="entry name" value="PTS_EIIA_man-typ"/>
</dbReference>
<dbReference type="PANTHER" id="PTHR33799">
    <property type="entry name" value="PTS PERMEASE-RELATED-RELATED"/>
    <property type="match status" value="1"/>
</dbReference>
<comment type="caution">
    <text evidence="3">The sequence shown here is derived from an EMBL/GenBank/DDBJ whole genome shotgun (WGS) entry which is preliminary data.</text>
</comment>
<evidence type="ECO:0000313" key="3">
    <source>
        <dbReference type="EMBL" id="PUZ26105.1"/>
    </source>
</evidence>
<protein>
    <recommendedName>
        <fullName evidence="2">PTS EIIA type-4 domain-containing protein</fullName>
    </recommendedName>
</protein>
<dbReference type="Proteomes" id="UP000244450">
    <property type="component" value="Unassembled WGS sequence"/>
</dbReference>
<dbReference type="InterPro" id="IPR051471">
    <property type="entry name" value="Bacterial_PTS_sugar_comp"/>
</dbReference>
<reference evidence="3 4" key="1">
    <citation type="submission" date="2018-04" db="EMBL/GenBank/DDBJ databases">
        <title>Chitinophaga fuyangensis sp. nov., isolated from soil in a chemical factory.</title>
        <authorList>
            <person name="Chen K."/>
        </authorList>
    </citation>
    <scope>NUCLEOTIDE SEQUENCE [LARGE SCALE GENOMIC DNA]</scope>
    <source>
        <strain evidence="3 4">LY-1</strain>
    </source>
</reference>
<dbReference type="EMBL" id="QCYK01000002">
    <property type="protein sequence ID" value="PUZ26105.1"/>
    <property type="molecule type" value="Genomic_DNA"/>
</dbReference>
<evidence type="ECO:0000259" key="2">
    <source>
        <dbReference type="PROSITE" id="PS51096"/>
    </source>
</evidence>
<evidence type="ECO:0000256" key="1">
    <source>
        <dbReference type="ARBA" id="ARBA00022679"/>
    </source>
</evidence>
<dbReference type="GO" id="GO:0009401">
    <property type="term" value="P:phosphoenolpyruvate-dependent sugar phosphotransferase system"/>
    <property type="evidence" value="ECO:0007669"/>
    <property type="project" value="InterPro"/>
</dbReference>
<dbReference type="InterPro" id="IPR036662">
    <property type="entry name" value="PTS_EIIA_man-typ_sf"/>
</dbReference>
<gene>
    <name evidence="3" type="ORF">DCC81_17850</name>
</gene>
<dbReference type="PROSITE" id="PS51096">
    <property type="entry name" value="PTS_EIIA_TYPE_4"/>
    <property type="match status" value="1"/>
</dbReference>
<dbReference type="Gene3D" id="3.40.50.510">
    <property type="entry name" value="Phosphotransferase system, mannose-type IIA component"/>
    <property type="match status" value="1"/>
</dbReference>
<evidence type="ECO:0000313" key="4">
    <source>
        <dbReference type="Proteomes" id="UP000244450"/>
    </source>
</evidence>